<dbReference type="Pfam" id="PF12631">
    <property type="entry name" value="MnmE_helical"/>
    <property type="match status" value="1"/>
</dbReference>
<dbReference type="PANTHER" id="PTHR42714:SF2">
    <property type="entry name" value="TRNA MODIFICATION GTPASE GTPBP3, MITOCHONDRIAL"/>
    <property type="match status" value="1"/>
</dbReference>
<dbReference type="GO" id="GO:0042802">
    <property type="term" value="F:identical protein binding"/>
    <property type="evidence" value="ECO:0007669"/>
    <property type="project" value="UniProtKB-ARBA"/>
</dbReference>
<evidence type="ECO:0000256" key="7">
    <source>
        <dbReference type="ARBA" id="ARBA00022842"/>
    </source>
</evidence>
<dbReference type="GO" id="GO:0046872">
    <property type="term" value="F:metal ion binding"/>
    <property type="evidence" value="ECO:0007669"/>
    <property type="project" value="UniProtKB-KW"/>
</dbReference>
<proteinExistence type="inferred from homology"/>
<dbReference type="InterPro" id="IPR031168">
    <property type="entry name" value="G_TrmE"/>
</dbReference>
<gene>
    <name evidence="10 13" type="primary">mnmE</name>
    <name evidence="10" type="synonym">trmE</name>
    <name evidence="13" type="ORF">IAB36_03295</name>
</gene>
<dbReference type="InterPro" id="IPR004520">
    <property type="entry name" value="GTPase_MnmE"/>
</dbReference>
<dbReference type="GO" id="GO:0002098">
    <property type="term" value="P:tRNA wobble uridine modification"/>
    <property type="evidence" value="ECO:0007669"/>
    <property type="project" value="TreeGrafter"/>
</dbReference>
<reference evidence="13" key="1">
    <citation type="submission" date="2020-10" db="EMBL/GenBank/DDBJ databases">
        <authorList>
            <person name="Gilroy R."/>
        </authorList>
    </citation>
    <scope>NUCLEOTIDE SEQUENCE</scope>
    <source>
        <strain evidence="13">CHK184-25365</strain>
    </source>
</reference>
<comment type="similarity">
    <text evidence="1 10 11">Belongs to the TRAFAC class TrmE-Era-EngA-EngB-Septin-like GTPase superfamily. TrmE GTPase family.</text>
</comment>
<dbReference type="CDD" id="cd14858">
    <property type="entry name" value="TrmE_N"/>
    <property type="match status" value="1"/>
</dbReference>
<feature type="binding site" evidence="10">
    <location>
        <position position="254"/>
    </location>
    <ligand>
        <name>Mg(2+)</name>
        <dbReference type="ChEBI" id="CHEBI:18420"/>
    </ligand>
</feature>
<evidence type="ECO:0000256" key="3">
    <source>
        <dbReference type="ARBA" id="ARBA00022694"/>
    </source>
</evidence>
<dbReference type="SUPFAM" id="SSF103025">
    <property type="entry name" value="Folate-binding domain"/>
    <property type="match status" value="1"/>
</dbReference>
<comment type="function">
    <text evidence="10">Exhibits a very high intrinsic GTPase hydrolysis rate. Involved in the addition of a carboxymethylaminomethyl (cmnm) group at the wobble position (U34) of certain tRNAs, forming tRNA-cmnm(5)s(2)U34.</text>
</comment>
<dbReference type="InterPro" id="IPR005225">
    <property type="entry name" value="Small_GTP-bd"/>
</dbReference>
<feature type="binding site" evidence="10">
    <location>
        <position position="20"/>
    </location>
    <ligand>
        <name>(6S)-5-formyl-5,6,7,8-tetrahydrofolate</name>
        <dbReference type="ChEBI" id="CHEBI:57457"/>
    </ligand>
</feature>
<dbReference type="EMBL" id="DVGY01000078">
    <property type="protein sequence ID" value="HIR40834.1"/>
    <property type="molecule type" value="Genomic_DNA"/>
</dbReference>
<feature type="domain" description="TrmE-type G" evidence="12">
    <location>
        <begin position="219"/>
        <end position="378"/>
    </location>
</feature>
<dbReference type="PANTHER" id="PTHR42714">
    <property type="entry name" value="TRNA MODIFICATION GTPASE GTPBP3"/>
    <property type="match status" value="1"/>
</dbReference>
<evidence type="ECO:0000256" key="10">
    <source>
        <dbReference type="HAMAP-Rule" id="MF_00379"/>
    </source>
</evidence>
<protein>
    <recommendedName>
        <fullName evidence="10">tRNA modification GTPase MnmE</fullName>
        <ecNumber evidence="10">3.6.-.-</ecNumber>
    </recommendedName>
</protein>
<feature type="binding site" evidence="10">
    <location>
        <position position="253"/>
    </location>
    <ligand>
        <name>K(+)</name>
        <dbReference type="ChEBI" id="CHEBI:29103"/>
    </ligand>
</feature>
<evidence type="ECO:0000256" key="8">
    <source>
        <dbReference type="ARBA" id="ARBA00022958"/>
    </source>
</evidence>
<dbReference type="GO" id="GO:0005525">
    <property type="term" value="F:GTP binding"/>
    <property type="evidence" value="ECO:0007669"/>
    <property type="project" value="UniProtKB-UniRule"/>
</dbReference>
<dbReference type="InterPro" id="IPR027266">
    <property type="entry name" value="TrmE/GcvT-like"/>
</dbReference>
<dbReference type="InterPro" id="IPR006073">
    <property type="entry name" value="GTP-bd"/>
</dbReference>
<evidence type="ECO:0000256" key="6">
    <source>
        <dbReference type="ARBA" id="ARBA00022801"/>
    </source>
</evidence>
<keyword evidence="3 10" id="KW-0819">tRNA processing</keyword>
<dbReference type="NCBIfam" id="TIGR00231">
    <property type="entry name" value="small_GTP"/>
    <property type="match status" value="1"/>
</dbReference>
<sequence>MTTIAAIATPLGVGGISVIRLSGPEALQVAARCFRSAKGEDLISKPGYTASYGYFLNEDGSVLDNGVVLVYHAPHSYTGEDVAELSCHGGVYVTRQLLRRCLECGAVAAGPGEFTRRAFLNGKMDLTQAESVMEVIGAQNQQSLRTARAQMEGALYRQVVECKDALLELCAYLSAWADYPEEDIPALEESSLLPNMKEINAKFSKLLENYDNGRMLTQGIRTVIVGKPNVGKSTLMNLFSGYQRSIVTDIAGTTRDVIEEQVQLGDLQLLLSDTAGIRDTADAVEQIGVHYAVEKMEQADLILAVFDASRPFSEEDHRILNQVSKQPVPAIAVVHKTDLPSVLDEAALEGSFQQIVHTSVENPKSLELLQQAIQQVLHLVQLEEGAAVLANERQRSCVTRARDCVAQAMAAYEAGYTLDAVTVDLTDGVSSLLELTGEKASDAVVDEVFRNFCVGK</sequence>
<dbReference type="AlphaFoldDB" id="A0A9D1AIW5"/>
<name>A0A9D1AIW5_9FIRM</name>
<evidence type="ECO:0000256" key="5">
    <source>
        <dbReference type="ARBA" id="ARBA00022741"/>
    </source>
</evidence>
<keyword evidence="2 10" id="KW-0963">Cytoplasm</keyword>
<comment type="subunit">
    <text evidence="10">Homodimer. Heterotetramer of two MnmE and two MnmG subunits.</text>
</comment>
<dbReference type="SUPFAM" id="SSF52540">
    <property type="entry name" value="P-loop containing nucleoside triphosphate hydrolases"/>
    <property type="match status" value="1"/>
</dbReference>
<dbReference type="PROSITE" id="PS51709">
    <property type="entry name" value="G_TRME"/>
    <property type="match status" value="1"/>
</dbReference>
<dbReference type="GO" id="GO:0030488">
    <property type="term" value="P:tRNA methylation"/>
    <property type="evidence" value="ECO:0007669"/>
    <property type="project" value="TreeGrafter"/>
</dbReference>
<dbReference type="Proteomes" id="UP000886749">
    <property type="component" value="Unassembled WGS sequence"/>
</dbReference>
<comment type="subcellular location">
    <subcellularLocation>
        <location evidence="10">Cytoplasm</location>
    </subcellularLocation>
</comment>
<keyword evidence="6 10" id="KW-0378">Hydrolase</keyword>
<dbReference type="Gene3D" id="3.40.50.300">
    <property type="entry name" value="P-loop containing nucleotide triphosphate hydrolases"/>
    <property type="match status" value="1"/>
</dbReference>
<dbReference type="GO" id="GO:0003924">
    <property type="term" value="F:GTPase activity"/>
    <property type="evidence" value="ECO:0007669"/>
    <property type="project" value="UniProtKB-UniRule"/>
</dbReference>
<comment type="caution">
    <text evidence="10">Lacks conserved residue(s) required for the propagation of feature annotation.</text>
</comment>
<dbReference type="InterPro" id="IPR027417">
    <property type="entry name" value="P-loop_NTPase"/>
</dbReference>
<keyword evidence="8 10" id="KW-0630">Potassium</keyword>
<dbReference type="FunFam" id="3.30.1360.120:FF:000003">
    <property type="entry name" value="tRNA modification GTPase MnmE"/>
    <property type="match status" value="1"/>
</dbReference>
<dbReference type="EC" id="3.6.-.-" evidence="10"/>
<keyword evidence="4 10" id="KW-0479">Metal-binding</keyword>
<evidence type="ECO:0000259" key="12">
    <source>
        <dbReference type="PROSITE" id="PS51709"/>
    </source>
</evidence>
<evidence type="ECO:0000256" key="2">
    <source>
        <dbReference type="ARBA" id="ARBA00022490"/>
    </source>
</evidence>
<dbReference type="InterPro" id="IPR027368">
    <property type="entry name" value="MnmE_dom2"/>
</dbReference>
<dbReference type="NCBIfam" id="TIGR00450">
    <property type="entry name" value="mnmE_trmE_thdF"/>
    <property type="match status" value="1"/>
</dbReference>
<reference evidence="13" key="2">
    <citation type="journal article" date="2021" name="PeerJ">
        <title>Extensive microbial diversity within the chicken gut microbiome revealed by metagenomics and culture.</title>
        <authorList>
            <person name="Gilroy R."/>
            <person name="Ravi A."/>
            <person name="Getino M."/>
            <person name="Pursley I."/>
            <person name="Horton D.L."/>
            <person name="Alikhan N.F."/>
            <person name="Baker D."/>
            <person name="Gharbi K."/>
            <person name="Hall N."/>
            <person name="Watson M."/>
            <person name="Adriaenssens E.M."/>
            <person name="Foster-Nyarko E."/>
            <person name="Jarju S."/>
            <person name="Secka A."/>
            <person name="Antonio M."/>
            <person name="Oren A."/>
            <person name="Chaudhuri R.R."/>
            <person name="La Ragione R."/>
            <person name="Hildebrand F."/>
            <person name="Pallen M.J."/>
        </authorList>
    </citation>
    <scope>NUCLEOTIDE SEQUENCE</scope>
    <source>
        <strain evidence="13">CHK184-25365</strain>
    </source>
</reference>
<feature type="binding site" evidence="10">
    <location>
        <begin position="273"/>
        <end position="276"/>
    </location>
    <ligand>
        <name>GTP</name>
        <dbReference type="ChEBI" id="CHEBI:37565"/>
    </ligand>
</feature>
<keyword evidence="7 10" id="KW-0460">Magnesium</keyword>
<dbReference type="GO" id="GO:0005829">
    <property type="term" value="C:cytosol"/>
    <property type="evidence" value="ECO:0007669"/>
    <property type="project" value="TreeGrafter"/>
</dbReference>
<feature type="binding site" evidence="10">
    <location>
        <position position="229"/>
    </location>
    <ligand>
        <name>K(+)</name>
        <dbReference type="ChEBI" id="CHEBI:29103"/>
    </ligand>
</feature>
<dbReference type="FunFam" id="3.40.50.300:FF:001376">
    <property type="entry name" value="tRNA modification GTPase MnmE"/>
    <property type="match status" value="1"/>
</dbReference>
<dbReference type="Gene3D" id="1.20.120.430">
    <property type="entry name" value="tRNA modification GTPase MnmE domain 2"/>
    <property type="match status" value="1"/>
</dbReference>
<feature type="binding site" evidence="10">
    <location>
        <position position="233"/>
    </location>
    <ligand>
        <name>Mg(2+)</name>
        <dbReference type="ChEBI" id="CHEBI:18420"/>
    </ligand>
</feature>
<feature type="binding site" evidence="10">
    <location>
        <position position="248"/>
    </location>
    <ligand>
        <name>K(+)</name>
        <dbReference type="ChEBI" id="CHEBI:29103"/>
    </ligand>
</feature>
<feature type="binding site" evidence="10">
    <location>
        <begin position="229"/>
        <end position="234"/>
    </location>
    <ligand>
        <name>GTP</name>
        <dbReference type="ChEBI" id="CHEBI:37565"/>
    </ligand>
</feature>
<dbReference type="HAMAP" id="MF_00379">
    <property type="entry name" value="GTPase_MnmE"/>
    <property type="match status" value="1"/>
</dbReference>
<dbReference type="SUPFAM" id="SSF116878">
    <property type="entry name" value="TrmE connector domain"/>
    <property type="match status" value="1"/>
</dbReference>
<comment type="caution">
    <text evidence="13">The sequence shown here is derived from an EMBL/GenBank/DDBJ whole genome shotgun (WGS) entry which is preliminary data.</text>
</comment>
<evidence type="ECO:0000256" key="11">
    <source>
        <dbReference type="RuleBase" id="RU003313"/>
    </source>
</evidence>
<evidence type="ECO:0000313" key="14">
    <source>
        <dbReference type="Proteomes" id="UP000886749"/>
    </source>
</evidence>
<feature type="binding site" evidence="10">
    <location>
        <position position="84"/>
    </location>
    <ligand>
        <name>(6S)-5-formyl-5,6,7,8-tetrahydrofolate</name>
        <dbReference type="ChEBI" id="CHEBI:57457"/>
    </ligand>
</feature>
<organism evidence="13 14">
    <name type="scientific">Candidatus Egerieicola pullicola</name>
    <dbReference type="NCBI Taxonomy" id="2840775"/>
    <lineage>
        <taxon>Bacteria</taxon>
        <taxon>Bacillati</taxon>
        <taxon>Bacillota</taxon>
        <taxon>Clostridia</taxon>
        <taxon>Eubacteriales</taxon>
        <taxon>Oscillospiraceae</taxon>
        <taxon>Oscillospiraceae incertae sedis</taxon>
        <taxon>Candidatus Egerieicola</taxon>
    </lineage>
</organism>
<accession>A0A9D1AIW5</accession>
<feature type="binding site" evidence="10">
    <location>
        <position position="250"/>
    </location>
    <ligand>
        <name>K(+)</name>
        <dbReference type="ChEBI" id="CHEBI:29103"/>
    </ligand>
</feature>
<comment type="cofactor">
    <cofactor evidence="10">
        <name>K(+)</name>
        <dbReference type="ChEBI" id="CHEBI:29103"/>
    </cofactor>
    <text evidence="10">Binds 1 potassium ion per subunit.</text>
</comment>
<evidence type="ECO:0000256" key="4">
    <source>
        <dbReference type="ARBA" id="ARBA00022723"/>
    </source>
</evidence>
<dbReference type="InterPro" id="IPR018948">
    <property type="entry name" value="GTP-bd_TrmE_N"/>
</dbReference>
<feature type="binding site" evidence="10">
    <location>
        <position position="456"/>
    </location>
    <ligand>
        <name>(6S)-5-formyl-5,6,7,8-tetrahydrofolate</name>
        <dbReference type="ChEBI" id="CHEBI:57457"/>
    </ligand>
</feature>
<feature type="binding site" evidence="10">
    <location>
        <begin position="248"/>
        <end position="254"/>
    </location>
    <ligand>
        <name>GTP</name>
        <dbReference type="ChEBI" id="CHEBI:37565"/>
    </ligand>
</feature>
<evidence type="ECO:0000256" key="9">
    <source>
        <dbReference type="ARBA" id="ARBA00023134"/>
    </source>
</evidence>
<keyword evidence="5 10" id="KW-0547">Nucleotide-binding</keyword>
<dbReference type="InterPro" id="IPR025867">
    <property type="entry name" value="MnmE_helical"/>
</dbReference>
<dbReference type="Gene3D" id="3.30.1360.120">
    <property type="entry name" value="Probable tRNA modification gtpase trme, domain 1"/>
    <property type="match status" value="1"/>
</dbReference>
<feature type="binding site" evidence="10">
    <location>
        <position position="123"/>
    </location>
    <ligand>
        <name>(6S)-5-formyl-5,6,7,8-tetrahydrofolate</name>
        <dbReference type="ChEBI" id="CHEBI:57457"/>
    </ligand>
</feature>
<keyword evidence="9 10" id="KW-0342">GTP-binding</keyword>
<dbReference type="Pfam" id="PF10396">
    <property type="entry name" value="TrmE_N"/>
    <property type="match status" value="1"/>
</dbReference>
<evidence type="ECO:0000256" key="1">
    <source>
        <dbReference type="ARBA" id="ARBA00011043"/>
    </source>
</evidence>
<dbReference type="CDD" id="cd04164">
    <property type="entry name" value="trmE"/>
    <property type="match status" value="1"/>
</dbReference>
<evidence type="ECO:0000313" key="13">
    <source>
        <dbReference type="EMBL" id="HIR40834.1"/>
    </source>
</evidence>
<dbReference type="Pfam" id="PF01926">
    <property type="entry name" value="MMR_HSR1"/>
    <property type="match status" value="1"/>
</dbReference>